<accession>A0A059ZZJ3</accession>
<dbReference type="AlphaFoldDB" id="A0A059ZZJ3"/>
<dbReference type="KEGG" id="acz:Acaty_c1572"/>
<reference evidence="1 2" key="1">
    <citation type="journal article" date="2009" name="J. Bacteriol.">
        <title>Draft genome sequence of the extremely acidophilic bacterium Acidithiobacillus caldus ATCC 51756 reveals metabolic versatility in the genus Acidithiobacillus.</title>
        <authorList>
            <person name="Valdes J."/>
            <person name="Quatrini R."/>
            <person name="Hallberg K."/>
            <person name="Dopson M."/>
            <person name="Valenzuela P.D."/>
            <person name="Holmes D.S."/>
        </authorList>
    </citation>
    <scope>NUCLEOTIDE SEQUENCE [LARGE SCALE GENOMIC DNA]</scope>
    <source>
        <strain evidence="2">ATCC 51756 / DSM 8584 / KU</strain>
    </source>
</reference>
<dbReference type="EMBL" id="CP005986">
    <property type="protein sequence ID" value="AIA55436.1"/>
    <property type="molecule type" value="Genomic_DNA"/>
</dbReference>
<sequence>MPSSTPEKNREHVNTHRARMREAGYVLLSNVWIPQALHKAIARRAKQENKPIWVIVAEALAKAFSET</sequence>
<dbReference type="RefSeq" id="WP_004872438.1">
    <property type="nucleotide sequence ID" value="NZ_CP005986.1"/>
</dbReference>
<gene>
    <name evidence="1" type="ORF">Acaty_c1572</name>
</gene>
<organism evidence="1 2">
    <name type="scientific">Acidithiobacillus caldus (strain ATCC 51756 / DSM 8584 / KU)</name>
    <dbReference type="NCBI Taxonomy" id="637389"/>
    <lineage>
        <taxon>Bacteria</taxon>
        <taxon>Pseudomonadati</taxon>
        <taxon>Pseudomonadota</taxon>
        <taxon>Acidithiobacillia</taxon>
        <taxon>Acidithiobacillales</taxon>
        <taxon>Acidithiobacillaceae</taxon>
        <taxon>Acidithiobacillus</taxon>
    </lineage>
</organism>
<dbReference type="HOGENOM" id="CLU_2802577_0_0_6"/>
<protein>
    <submittedName>
        <fullName evidence="1">Uncharacterized protein</fullName>
    </submittedName>
</protein>
<name>A0A059ZZJ3_ACICK</name>
<dbReference type="Proteomes" id="UP000005522">
    <property type="component" value="Chromosome"/>
</dbReference>
<evidence type="ECO:0000313" key="1">
    <source>
        <dbReference type="EMBL" id="AIA55436.1"/>
    </source>
</evidence>
<proteinExistence type="predicted"/>
<evidence type="ECO:0000313" key="2">
    <source>
        <dbReference type="Proteomes" id="UP000005522"/>
    </source>
</evidence>